<sequence length="73" mass="7756">MQMKPATLMRVGVQVIDALGIKGRCATNQSVDFVALAQQQLCEIRAVLTGDPGNQGNFRHDTSPSPDSSDPTA</sequence>
<gene>
    <name evidence="2" type="ORF">UFOPK1939_00138</name>
</gene>
<feature type="compositionally biased region" description="Low complexity" evidence="1">
    <location>
        <begin position="63"/>
        <end position="73"/>
    </location>
</feature>
<feature type="region of interest" description="Disordered" evidence="1">
    <location>
        <begin position="50"/>
        <end position="73"/>
    </location>
</feature>
<organism evidence="2">
    <name type="scientific">freshwater metagenome</name>
    <dbReference type="NCBI Taxonomy" id="449393"/>
    <lineage>
        <taxon>unclassified sequences</taxon>
        <taxon>metagenomes</taxon>
        <taxon>ecological metagenomes</taxon>
    </lineage>
</organism>
<evidence type="ECO:0000256" key="1">
    <source>
        <dbReference type="SAM" id="MobiDB-lite"/>
    </source>
</evidence>
<dbReference type="AlphaFoldDB" id="A0A6J6I353"/>
<reference evidence="2" key="1">
    <citation type="submission" date="2020-05" db="EMBL/GenBank/DDBJ databases">
        <authorList>
            <person name="Chiriac C."/>
            <person name="Salcher M."/>
            <person name="Ghai R."/>
            <person name="Kavagutti S V."/>
        </authorList>
    </citation>
    <scope>NUCLEOTIDE SEQUENCE</scope>
</reference>
<protein>
    <submittedName>
        <fullName evidence="2">Unannotated protein</fullName>
    </submittedName>
</protein>
<dbReference type="EMBL" id="CAEZVF010000011">
    <property type="protein sequence ID" value="CAB4615158.1"/>
    <property type="molecule type" value="Genomic_DNA"/>
</dbReference>
<evidence type="ECO:0000313" key="2">
    <source>
        <dbReference type="EMBL" id="CAB4615158.1"/>
    </source>
</evidence>
<proteinExistence type="predicted"/>
<name>A0A6J6I353_9ZZZZ</name>
<accession>A0A6J6I353</accession>